<evidence type="ECO:0000313" key="2">
    <source>
        <dbReference type="Proteomes" id="UP000216021"/>
    </source>
</evidence>
<dbReference type="RefSeq" id="WP_076942480.1">
    <property type="nucleotide sequence ID" value="NZ_MOXD01000006.1"/>
</dbReference>
<sequence>MPPQPRNRTLPSEAQFRSDFPQFSDVTRYPSAQIALHLALADQLLDEARYDPLYPYVVELFVAHYLTLFAADMRTSALGGGSGDNSGVLAAKSVDKVSIRYDNGATLNPQASWWNHSRYGAEFYDLLLLFGAGGQQL</sequence>
<keyword evidence="2" id="KW-1185">Reference proteome</keyword>
<reference evidence="1 2" key="1">
    <citation type="submission" date="2016-11" db="EMBL/GenBank/DDBJ databases">
        <title>Rahnella oryzae sp. nov., isolated from rice root.</title>
        <authorList>
            <person name="Zhang X.-X."/>
            <person name="Zhang J."/>
        </authorList>
    </citation>
    <scope>NUCLEOTIDE SEQUENCE [LARGE SCALE GENOMIC DNA]</scope>
    <source>
        <strain evidence="1 2">J11-6</strain>
    </source>
</reference>
<protein>
    <recommendedName>
        <fullName evidence="3">DUF4054 domain-containing protein</fullName>
    </recommendedName>
</protein>
<name>A0A1S8CI08_9GAMM</name>
<gene>
    <name evidence="1" type="ORF">BMI79_12215</name>
</gene>
<organism evidence="1 2">
    <name type="scientific">Serratia oryzae</name>
    <dbReference type="NCBI Taxonomy" id="2034155"/>
    <lineage>
        <taxon>Bacteria</taxon>
        <taxon>Pseudomonadati</taxon>
        <taxon>Pseudomonadota</taxon>
        <taxon>Gammaproteobacteria</taxon>
        <taxon>Enterobacterales</taxon>
        <taxon>Yersiniaceae</taxon>
        <taxon>Serratia</taxon>
    </lineage>
</organism>
<evidence type="ECO:0000313" key="1">
    <source>
        <dbReference type="EMBL" id="OMQ22273.1"/>
    </source>
</evidence>
<accession>A0A1S8CI08</accession>
<evidence type="ECO:0008006" key="3">
    <source>
        <dbReference type="Google" id="ProtNLM"/>
    </source>
</evidence>
<dbReference type="OrthoDB" id="8689462at2"/>
<proteinExistence type="predicted"/>
<dbReference type="InterPro" id="IPR025127">
    <property type="entry name" value="DUF4054"/>
</dbReference>
<dbReference type="EMBL" id="MOXD01000006">
    <property type="protein sequence ID" value="OMQ22273.1"/>
    <property type="molecule type" value="Genomic_DNA"/>
</dbReference>
<comment type="caution">
    <text evidence="1">The sequence shown here is derived from an EMBL/GenBank/DDBJ whole genome shotgun (WGS) entry which is preliminary data.</text>
</comment>
<dbReference type="AlphaFoldDB" id="A0A1S8CI08"/>
<dbReference type="Proteomes" id="UP000216021">
    <property type="component" value="Unassembled WGS sequence"/>
</dbReference>
<dbReference type="Pfam" id="PF13262">
    <property type="entry name" value="DUF4054"/>
    <property type="match status" value="1"/>
</dbReference>
<dbReference type="STRING" id="2034155.BMI79_12215"/>